<organism evidence="2 3">
    <name type="scientific">Penstemon smallii</name>
    <dbReference type="NCBI Taxonomy" id="265156"/>
    <lineage>
        <taxon>Eukaryota</taxon>
        <taxon>Viridiplantae</taxon>
        <taxon>Streptophyta</taxon>
        <taxon>Embryophyta</taxon>
        <taxon>Tracheophyta</taxon>
        <taxon>Spermatophyta</taxon>
        <taxon>Magnoliopsida</taxon>
        <taxon>eudicotyledons</taxon>
        <taxon>Gunneridae</taxon>
        <taxon>Pentapetalae</taxon>
        <taxon>asterids</taxon>
        <taxon>lamiids</taxon>
        <taxon>Lamiales</taxon>
        <taxon>Plantaginaceae</taxon>
        <taxon>Cheloneae</taxon>
        <taxon>Penstemon</taxon>
    </lineage>
</organism>
<protein>
    <submittedName>
        <fullName evidence="2">Uncharacterized protein</fullName>
    </submittedName>
</protein>
<dbReference type="Proteomes" id="UP001634393">
    <property type="component" value="Unassembled WGS sequence"/>
</dbReference>
<comment type="caution">
    <text evidence="2">The sequence shown here is derived from an EMBL/GenBank/DDBJ whole genome shotgun (WGS) entry which is preliminary data.</text>
</comment>
<dbReference type="EMBL" id="JBJXBP010000003">
    <property type="protein sequence ID" value="KAL3840381.1"/>
    <property type="molecule type" value="Genomic_DNA"/>
</dbReference>
<feature type="transmembrane region" description="Helical" evidence="1">
    <location>
        <begin position="12"/>
        <end position="32"/>
    </location>
</feature>
<accession>A0ABD3TTG5</accession>
<dbReference type="PANTHER" id="PTHR36324:SF1">
    <property type="entry name" value="OS09G0460100 PROTEIN"/>
    <property type="match status" value="1"/>
</dbReference>
<name>A0ABD3TTG5_9LAMI</name>
<evidence type="ECO:0000313" key="2">
    <source>
        <dbReference type="EMBL" id="KAL3840381.1"/>
    </source>
</evidence>
<gene>
    <name evidence="2" type="ORF">ACJIZ3_024972</name>
</gene>
<keyword evidence="3" id="KW-1185">Reference proteome</keyword>
<proteinExistence type="predicted"/>
<keyword evidence="1" id="KW-0472">Membrane</keyword>
<dbReference type="AlphaFoldDB" id="A0ABD3TTG5"/>
<evidence type="ECO:0000256" key="1">
    <source>
        <dbReference type="SAM" id="Phobius"/>
    </source>
</evidence>
<dbReference type="PANTHER" id="PTHR36324">
    <property type="entry name" value="OS09G0460100 PROTEIN"/>
    <property type="match status" value="1"/>
</dbReference>
<reference evidence="2 3" key="1">
    <citation type="submission" date="2024-12" db="EMBL/GenBank/DDBJ databases">
        <title>The unique morphological basis and parallel evolutionary history of personate flowers in Penstemon.</title>
        <authorList>
            <person name="Depatie T.H."/>
            <person name="Wessinger C.A."/>
        </authorList>
    </citation>
    <scope>NUCLEOTIDE SEQUENCE [LARGE SCALE GENOMIC DNA]</scope>
    <source>
        <strain evidence="2">WTNN_2</strain>
        <tissue evidence="2">Leaf</tissue>
    </source>
</reference>
<evidence type="ECO:0000313" key="3">
    <source>
        <dbReference type="Proteomes" id="UP001634393"/>
    </source>
</evidence>
<keyword evidence="1" id="KW-1133">Transmembrane helix</keyword>
<sequence length="241" mass="27568">MKGHNQITITNKLHLHTIYYIIIIILYLPFTYEKTQGSLFSMMSIFYQEEPPNNLSKRCKYLIIASTLKDAFSKCHSFSEKLSVLSHEEKEEGETSTDIVEEEEVFVSAVISKYMESKSKRKFTFANDGLYWALSPLTAAGPKKQEDGGEEFFSVGSRLSRCSSASSFEAFVSVKTRFSRCSSLNNIDFPKDFGRKRSIIVEFCHYEGWPFGLGRKAFLPPLPKSPSDSWSWRKKTIKINA</sequence>
<keyword evidence="1" id="KW-0812">Transmembrane</keyword>